<proteinExistence type="predicted"/>
<dbReference type="EMBL" id="VSSQ01063126">
    <property type="protein sequence ID" value="MPN16202.1"/>
    <property type="molecule type" value="Genomic_DNA"/>
</dbReference>
<sequence length="151" mass="17265">MDGMWYNTIIIVLPQLIIGSISHSTNVCKDGDIMNRQGKQESDYCDLDPTKVCDNCCRCLDMDKQYNEVEAELSRTDRIDDGALLEFPLDFYEEEEGGQCDASQVAPIEIDPALKEEWETRLKAYEAEQKTAYMRTLRGVRKKQPKDGEEG</sequence>
<dbReference type="AlphaFoldDB" id="A0A645FRF7"/>
<reference evidence="1" key="1">
    <citation type="submission" date="2019-08" db="EMBL/GenBank/DDBJ databases">
        <authorList>
            <person name="Kucharzyk K."/>
            <person name="Murdoch R.W."/>
            <person name="Higgins S."/>
            <person name="Loffler F."/>
        </authorList>
    </citation>
    <scope>NUCLEOTIDE SEQUENCE</scope>
</reference>
<protein>
    <submittedName>
        <fullName evidence="1">Uncharacterized protein</fullName>
    </submittedName>
</protein>
<name>A0A645FRF7_9ZZZZ</name>
<gene>
    <name evidence="1" type="ORF">SDC9_163540</name>
</gene>
<evidence type="ECO:0000313" key="1">
    <source>
        <dbReference type="EMBL" id="MPN16202.1"/>
    </source>
</evidence>
<organism evidence="1">
    <name type="scientific">bioreactor metagenome</name>
    <dbReference type="NCBI Taxonomy" id="1076179"/>
    <lineage>
        <taxon>unclassified sequences</taxon>
        <taxon>metagenomes</taxon>
        <taxon>ecological metagenomes</taxon>
    </lineage>
</organism>
<comment type="caution">
    <text evidence="1">The sequence shown here is derived from an EMBL/GenBank/DDBJ whole genome shotgun (WGS) entry which is preliminary data.</text>
</comment>
<accession>A0A645FRF7</accession>